<dbReference type="PANTHER" id="PTHR31973">
    <property type="entry name" value="POLYPROTEIN, PUTATIVE-RELATED"/>
    <property type="match status" value="1"/>
</dbReference>
<dbReference type="PANTHER" id="PTHR31973:SF199">
    <property type="entry name" value="SWIM-TYPE DOMAIN-CONTAINING PROTEIN"/>
    <property type="match status" value="1"/>
</dbReference>
<keyword evidence="8" id="KW-1185">Reference proteome</keyword>
<sequence length="338" mass="38489">MLLNNIAEIFNGFILEARDKPILTMCEMIRRMLMKRLVAKKEGMMNYPGPITPRVQLKLKTTKKDAPLYIIACYGNLLYEANHVRDGQKVVHLKQRTCSCVKWQLIGIPCGHAISCIYSVGDIPENYVHQWYSKDMFKKAYSRFIKPIPGEEDWPHEDHAPIGPPTCNVLPGRPRKQRKRAVDEPINPHKITRRGQTLKRGNCGQPGHNSRSCKPSSSTWTNPNQTRERRKTISSAQPSSAPPFSRSQPYSARPISMSQPSSSEPSSQPSLRMSQPSFRMPQQPFSISQPTPSSFDTFQHQQPFSMSQPTNFRTAQPTNLGTAHRMKKKVCARKRTMM</sequence>
<evidence type="ECO:0000313" key="7">
    <source>
        <dbReference type="EMBL" id="WOL04515.1"/>
    </source>
</evidence>
<feature type="compositionally biased region" description="Polar residues" evidence="5">
    <location>
        <begin position="283"/>
        <end position="321"/>
    </location>
</feature>
<feature type="compositionally biased region" description="Basic residues" evidence="5">
    <location>
        <begin position="324"/>
        <end position="338"/>
    </location>
</feature>
<organism evidence="7 8">
    <name type="scientific">Canna indica</name>
    <name type="common">Indian-shot</name>
    <dbReference type="NCBI Taxonomy" id="4628"/>
    <lineage>
        <taxon>Eukaryota</taxon>
        <taxon>Viridiplantae</taxon>
        <taxon>Streptophyta</taxon>
        <taxon>Embryophyta</taxon>
        <taxon>Tracheophyta</taxon>
        <taxon>Spermatophyta</taxon>
        <taxon>Magnoliopsida</taxon>
        <taxon>Liliopsida</taxon>
        <taxon>Zingiberales</taxon>
        <taxon>Cannaceae</taxon>
        <taxon>Canna</taxon>
    </lineage>
</organism>
<dbReference type="GO" id="GO:0008270">
    <property type="term" value="F:zinc ion binding"/>
    <property type="evidence" value="ECO:0007669"/>
    <property type="project" value="UniProtKB-KW"/>
</dbReference>
<protein>
    <recommendedName>
        <fullName evidence="6">SWIM-type domain-containing protein</fullName>
    </recommendedName>
</protein>
<feature type="compositionally biased region" description="Polar residues" evidence="5">
    <location>
        <begin position="207"/>
        <end position="225"/>
    </location>
</feature>
<dbReference type="EMBL" id="CP136893">
    <property type="protein sequence ID" value="WOL04515.1"/>
    <property type="molecule type" value="Genomic_DNA"/>
</dbReference>
<keyword evidence="2 4" id="KW-0863">Zinc-finger</keyword>
<evidence type="ECO:0000259" key="6">
    <source>
        <dbReference type="PROSITE" id="PS50966"/>
    </source>
</evidence>
<dbReference type="InterPro" id="IPR007527">
    <property type="entry name" value="Znf_SWIM"/>
</dbReference>
<evidence type="ECO:0000256" key="1">
    <source>
        <dbReference type="ARBA" id="ARBA00022723"/>
    </source>
</evidence>
<keyword evidence="3" id="KW-0862">Zinc</keyword>
<dbReference type="PROSITE" id="PS50966">
    <property type="entry name" value="ZF_SWIM"/>
    <property type="match status" value="1"/>
</dbReference>
<reference evidence="7 8" key="1">
    <citation type="submission" date="2023-10" db="EMBL/GenBank/DDBJ databases">
        <title>Chromosome-scale genome assembly provides insights into flower coloration mechanisms of Canna indica.</title>
        <authorList>
            <person name="Li C."/>
        </authorList>
    </citation>
    <scope>NUCLEOTIDE SEQUENCE [LARGE SCALE GENOMIC DNA]</scope>
    <source>
        <tissue evidence="7">Flower</tissue>
    </source>
</reference>
<evidence type="ECO:0000256" key="3">
    <source>
        <dbReference type="ARBA" id="ARBA00022833"/>
    </source>
</evidence>
<dbReference type="Proteomes" id="UP001327560">
    <property type="component" value="Chromosome 4"/>
</dbReference>
<evidence type="ECO:0000256" key="2">
    <source>
        <dbReference type="ARBA" id="ARBA00022771"/>
    </source>
</evidence>
<evidence type="ECO:0000256" key="5">
    <source>
        <dbReference type="SAM" id="MobiDB-lite"/>
    </source>
</evidence>
<name>A0AAQ3QDI9_9LILI</name>
<dbReference type="InterPro" id="IPR006564">
    <property type="entry name" value="Znf_PMZ"/>
</dbReference>
<feature type="compositionally biased region" description="Low complexity" evidence="5">
    <location>
        <begin position="234"/>
        <end position="274"/>
    </location>
</feature>
<evidence type="ECO:0000313" key="8">
    <source>
        <dbReference type="Proteomes" id="UP001327560"/>
    </source>
</evidence>
<gene>
    <name evidence="7" type="ORF">Cni_G13236</name>
</gene>
<keyword evidence="1" id="KW-0479">Metal-binding</keyword>
<accession>A0AAQ3QDI9</accession>
<dbReference type="Pfam" id="PF04434">
    <property type="entry name" value="SWIM"/>
    <property type="match status" value="1"/>
</dbReference>
<dbReference type="AlphaFoldDB" id="A0AAQ3QDI9"/>
<feature type="region of interest" description="Disordered" evidence="5">
    <location>
        <begin position="155"/>
        <end position="338"/>
    </location>
</feature>
<evidence type="ECO:0000256" key="4">
    <source>
        <dbReference type="PROSITE-ProRule" id="PRU00325"/>
    </source>
</evidence>
<dbReference type="SMART" id="SM00575">
    <property type="entry name" value="ZnF_PMZ"/>
    <property type="match status" value="1"/>
</dbReference>
<proteinExistence type="predicted"/>
<feature type="domain" description="SWIM-type" evidence="6">
    <location>
        <begin position="89"/>
        <end position="121"/>
    </location>
</feature>